<comment type="subcellular location">
    <subcellularLocation>
        <location evidence="1">Cell envelope</location>
    </subcellularLocation>
</comment>
<feature type="chain" id="PRO_5042159099" evidence="6">
    <location>
        <begin position="19"/>
        <end position="316"/>
    </location>
</feature>
<evidence type="ECO:0000256" key="3">
    <source>
        <dbReference type="ARBA" id="ARBA00022723"/>
    </source>
</evidence>
<protein>
    <submittedName>
        <fullName evidence="7">Zinc ABC transporter substrate-binding protein</fullName>
    </submittedName>
</protein>
<gene>
    <name evidence="7" type="ORF">CJ229_007625</name>
</gene>
<evidence type="ECO:0000313" key="8">
    <source>
        <dbReference type="Proteomes" id="UP000243626"/>
    </source>
</evidence>
<sequence>MKKSIYLLFVAVVTLCLAACGNGNSDSESQSDKKESNEGKPSLVVTTTFLKDMVSVLEEGVDGFDTHLIIPAGEDPHVYEPKASDLDSLKNADVVLYHGLDFEGRMADVLSSGVSVTEKFNESNLEEMEEDEGIVVDPHFWFDLDLYQQAMERVKETLIENNPDGKEQYEANFDAYVEELKELDSYIKSRIDEIPEKSRVLVTPHDAFNYFSRAYGMEVFAPQGVSTDSEVSNNQIQQTADKIVENNIKAIFIETTTNPDRMKRLQEVVKAQGGEVELVSDGNELLSDSLAPVGEDGDTFLTMYRHNIDVIVDHLK</sequence>
<keyword evidence="8" id="KW-1185">Reference proteome</keyword>
<dbReference type="Pfam" id="PF01297">
    <property type="entry name" value="ZnuA"/>
    <property type="match status" value="1"/>
</dbReference>
<dbReference type="InterPro" id="IPR006127">
    <property type="entry name" value="ZnuA-like"/>
</dbReference>
<dbReference type="InterPro" id="IPR006128">
    <property type="entry name" value="Lipoprotein_PsaA-like"/>
</dbReference>
<evidence type="ECO:0000313" key="7">
    <source>
        <dbReference type="EMBL" id="WOS95948.1"/>
    </source>
</evidence>
<dbReference type="GO" id="GO:0030313">
    <property type="term" value="C:cell envelope"/>
    <property type="evidence" value="ECO:0007669"/>
    <property type="project" value="UniProtKB-SubCell"/>
</dbReference>
<dbReference type="Proteomes" id="UP000243626">
    <property type="component" value="Chromosome"/>
</dbReference>
<dbReference type="Gene3D" id="3.40.50.1980">
    <property type="entry name" value="Nitrogenase molybdenum iron protein domain"/>
    <property type="match status" value="2"/>
</dbReference>
<accession>A0AAF1BRD9</accession>
<reference evidence="8" key="1">
    <citation type="submission" date="2017-09" db="EMBL/GenBank/DDBJ databases">
        <title>Bacterial strain isolated from the female urinary microbiota.</title>
        <authorList>
            <person name="Thomas-White K."/>
            <person name="Kumar N."/>
            <person name="Forster S."/>
            <person name="Putonti C."/>
            <person name="Lawley T."/>
            <person name="Wolfe A.J."/>
        </authorList>
    </citation>
    <scope>NUCLEOTIDE SEQUENCE [LARGE SCALE GENOMIC DNA]</scope>
    <source>
        <strain evidence="8">UMB0959</strain>
    </source>
</reference>
<dbReference type="RefSeq" id="WP_210391812.1">
    <property type="nucleotide sequence ID" value="NZ_CP136964.1"/>
</dbReference>
<dbReference type="InterPro" id="IPR006129">
    <property type="entry name" value="AdhesinB"/>
</dbReference>
<dbReference type="GO" id="GO:0030001">
    <property type="term" value="P:metal ion transport"/>
    <property type="evidence" value="ECO:0007669"/>
    <property type="project" value="InterPro"/>
</dbReference>
<feature type="signal peptide" evidence="6">
    <location>
        <begin position="1"/>
        <end position="18"/>
    </location>
</feature>
<keyword evidence="2 5" id="KW-0813">Transport</keyword>
<dbReference type="GO" id="GO:0007155">
    <property type="term" value="P:cell adhesion"/>
    <property type="evidence" value="ECO:0007669"/>
    <property type="project" value="InterPro"/>
</dbReference>
<organism evidence="7 8">
    <name type="scientific">Nosocomiicoccus massiliensis</name>
    <dbReference type="NCBI Taxonomy" id="1232430"/>
    <lineage>
        <taxon>Bacteria</taxon>
        <taxon>Bacillati</taxon>
        <taxon>Bacillota</taxon>
        <taxon>Bacilli</taxon>
        <taxon>Bacillales</taxon>
        <taxon>Staphylococcaceae</taxon>
        <taxon>Nosocomiicoccus</taxon>
    </lineage>
</organism>
<dbReference type="PRINTS" id="PR00691">
    <property type="entry name" value="ADHESINB"/>
</dbReference>
<dbReference type="AlphaFoldDB" id="A0AAF1BRD9"/>
<evidence type="ECO:0000256" key="2">
    <source>
        <dbReference type="ARBA" id="ARBA00022448"/>
    </source>
</evidence>
<dbReference type="InterPro" id="IPR050492">
    <property type="entry name" value="Bact_metal-bind_prot9"/>
</dbReference>
<comment type="similarity">
    <text evidence="5">Belongs to the bacterial solute-binding protein 9 family.</text>
</comment>
<evidence type="ECO:0000256" key="6">
    <source>
        <dbReference type="SAM" id="SignalP"/>
    </source>
</evidence>
<dbReference type="PANTHER" id="PTHR42953">
    <property type="entry name" value="HIGH-AFFINITY ZINC UPTAKE SYSTEM PROTEIN ZNUA-RELATED"/>
    <property type="match status" value="1"/>
</dbReference>
<evidence type="ECO:0000256" key="4">
    <source>
        <dbReference type="ARBA" id="ARBA00022729"/>
    </source>
</evidence>
<dbReference type="PANTHER" id="PTHR42953:SF1">
    <property type="entry name" value="METAL-BINDING PROTEIN HI_0362-RELATED"/>
    <property type="match status" value="1"/>
</dbReference>
<evidence type="ECO:0000256" key="1">
    <source>
        <dbReference type="ARBA" id="ARBA00004196"/>
    </source>
</evidence>
<dbReference type="EMBL" id="CP136964">
    <property type="protein sequence ID" value="WOS95948.1"/>
    <property type="molecule type" value="Genomic_DNA"/>
</dbReference>
<dbReference type="KEGG" id="nmy:CJ229_007625"/>
<keyword evidence="4 6" id="KW-0732">Signal</keyword>
<evidence type="ECO:0000256" key="5">
    <source>
        <dbReference type="RuleBase" id="RU003512"/>
    </source>
</evidence>
<name>A0AAF1BRD9_9STAP</name>
<dbReference type="PRINTS" id="PR00690">
    <property type="entry name" value="ADHESNFAMILY"/>
</dbReference>
<proteinExistence type="inferred from homology"/>
<keyword evidence="3" id="KW-0479">Metal-binding</keyword>
<dbReference type="SUPFAM" id="SSF53807">
    <property type="entry name" value="Helical backbone' metal receptor"/>
    <property type="match status" value="1"/>
</dbReference>
<dbReference type="GO" id="GO:0046872">
    <property type="term" value="F:metal ion binding"/>
    <property type="evidence" value="ECO:0007669"/>
    <property type="project" value="UniProtKB-KW"/>
</dbReference>